<keyword evidence="1" id="KW-0472">Membrane</keyword>
<dbReference type="AlphaFoldDB" id="A0A212KH48"/>
<feature type="transmembrane region" description="Helical" evidence="1">
    <location>
        <begin position="146"/>
        <end position="168"/>
    </location>
</feature>
<evidence type="ECO:0008006" key="3">
    <source>
        <dbReference type="Google" id="ProtNLM"/>
    </source>
</evidence>
<dbReference type="InterPro" id="IPR021354">
    <property type="entry name" value="DUF2975"/>
</dbReference>
<keyword evidence="1" id="KW-0812">Transmembrane</keyword>
<dbReference type="EMBL" id="FLUO01000002">
    <property type="protein sequence ID" value="SBW10977.1"/>
    <property type="molecule type" value="Genomic_DNA"/>
</dbReference>
<feature type="transmembrane region" description="Helical" evidence="1">
    <location>
        <begin position="112"/>
        <end position="134"/>
    </location>
</feature>
<keyword evidence="1" id="KW-1133">Transmembrane helix</keyword>
<gene>
    <name evidence="2" type="ORF">KL86APRO_20038</name>
</gene>
<reference evidence="2" key="1">
    <citation type="submission" date="2016-04" db="EMBL/GenBank/DDBJ databases">
        <authorList>
            <person name="Evans L.H."/>
            <person name="Alamgir A."/>
            <person name="Owens N."/>
            <person name="Weber N.D."/>
            <person name="Virtaneva K."/>
            <person name="Barbian K."/>
            <person name="Babar A."/>
            <person name="Rosenke K."/>
        </authorList>
    </citation>
    <scope>NUCLEOTIDE SEQUENCE</scope>
    <source>
        <strain evidence="2">86</strain>
    </source>
</reference>
<proteinExistence type="predicted"/>
<organism evidence="2">
    <name type="scientific">uncultured Alphaproteobacteria bacterium</name>
    <dbReference type="NCBI Taxonomy" id="91750"/>
    <lineage>
        <taxon>Bacteria</taxon>
        <taxon>Pseudomonadati</taxon>
        <taxon>Pseudomonadota</taxon>
        <taxon>Alphaproteobacteria</taxon>
        <taxon>environmental samples</taxon>
    </lineage>
</organism>
<evidence type="ECO:0000313" key="2">
    <source>
        <dbReference type="EMBL" id="SBW10977.1"/>
    </source>
</evidence>
<protein>
    <recommendedName>
        <fullName evidence="3">DUF2975 domain-containing protein</fullName>
    </recommendedName>
</protein>
<feature type="transmembrane region" description="Helical" evidence="1">
    <location>
        <begin position="65"/>
        <end position="85"/>
    </location>
</feature>
<name>A0A212KH48_9PROT</name>
<evidence type="ECO:0000256" key="1">
    <source>
        <dbReference type="SAM" id="Phobius"/>
    </source>
</evidence>
<dbReference type="Pfam" id="PF11188">
    <property type="entry name" value="DUF2975"/>
    <property type="match status" value="1"/>
</dbReference>
<accession>A0A212KH48</accession>
<sequence>MMTESFAMARVRRLSRRLSRVCVWSVPVLLCAPPLWWGAVDVPAVYSEMPFGIPYPEALAAAQRAAAAAVTLIPAAAMAWLLWLLHRLFAGFARGEVFCEASSDRLRRVARALAVVFAAGVVYRPAIVLALTLGNPPGQRGLSLGLSAGDCAALLLAAVAAMLAWAFAEAARLREENAEIV</sequence>